<dbReference type="InterPro" id="IPR009296">
    <property type="entry name" value="DUF951"/>
</dbReference>
<accession>A0A0R2DL89</accession>
<sequence>MFELGDLVIMKKSHACGQNRFEVIRLGADIKICCMGCGHIIMMPRRDFSKRLKKIATKQPDVKIEQESHYVTLDQLQKPKI</sequence>
<dbReference type="PANTHER" id="PTHR38455">
    <property type="entry name" value="HYPOTHETICAL CYTOSOLIC PROTEIN"/>
    <property type="match status" value="1"/>
</dbReference>
<dbReference type="STRING" id="1423744.FC86_GL000237"/>
<dbReference type="RefSeq" id="WP_056974003.1">
    <property type="nucleotide sequence ID" value="NZ_AYZL01000004.1"/>
</dbReference>
<reference evidence="1 2" key="1">
    <citation type="journal article" date="2015" name="Genome Announc.">
        <title>Expanding the biotechnology potential of lactobacilli through comparative genomics of 213 strains and associated genera.</title>
        <authorList>
            <person name="Sun Z."/>
            <person name="Harris H.M."/>
            <person name="McCann A."/>
            <person name="Guo C."/>
            <person name="Argimon S."/>
            <person name="Zhang W."/>
            <person name="Yang X."/>
            <person name="Jeffery I.B."/>
            <person name="Cooney J.C."/>
            <person name="Kagawa T.F."/>
            <person name="Liu W."/>
            <person name="Song Y."/>
            <person name="Salvetti E."/>
            <person name="Wrobel A."/>
            <person name="Rasinkangas P."/>
            <person name="Parkhill J."/>
            <person name="Rea M.C."/>
            <person name="O'Sullivan O."/>
            <person name="Ritari J."/>
            <person name="Douillard F.P."/>
            <person name="Paul Ross R."/>
            <person name="Yang R."/>
            <person name="Briner A.E."/>
            <person name="Felis G.E."/>
            <person name="de Vos W.M."/>
            <person name="Barrangou R."/>
            <person name="Klaenhammer T.R."/>
            <person name="Caufield P.W."/>
            <person name="Cui Y."/>
            <person name="Zhang H."/>
            <person name="O'Toole P.W."/>
        </authorList>
    </citation>
    <scope>NUCLEOTIDE SEQUENCE [LARGE SCALE GENOMIC DNA]</scope>
    <source>
        <strain evidence="1 2">DSM 23037</strain>
    </source>
</reference>
<dbReference type="PANTHER" id="PTHR38455:SF1">
    <property type="entry name" value="DUF951 DOMAIN-CONTAINING PROTEIN"/>
    <property type="match status" value="1"/>
</dbReference>
<evidence type="ECO:0000313" key="2">
    <source>
        <dbReference type="Proteomes" id="UP000051378"/>
    </source>
</evidence>
<proteinExistence type="predicted"/>
<dbReference type="PATRIC" id="fig|1423744.4.peg.243"/>
<evidence type="ECO:0008006" key="3">
    <source>
        <dbReference type="Google" id="ProtNLM"/>
    </source>
</evidence>
<dbReference type="AlphaFoldDB" id="A0A0R2DL89"/>
<protein>
    <recommendedName>
        <fullName evidence="3">DUF951 domain-containing protein</fullName>
    </recommendedName>
</protein>
<dbReference type="EMBL" id="AYZL01000004">
    <property type="protein sequence ID" value="KRN04911.1"/>
    <property type="molecule type" value="Genomic_DNA"/>
</dbReference>
<dbReference type="Proteomes" id="UP000051378">
    <property type="component" value="Unassembled WGS sequence"/>
</dbReference>
<keyword evidence="2" id="KW-1185">Reference proteome</keyword>
<gene>
    <name evidence="1" type="ORF">FC86_GL000237</name>
</gene>
<dbReference type="OrthoDB" id="9802710at2"/>
<name>A0A0R2DL89_9LACO</name>
<dbReference type="Pfam" id="PF06107">
    <property type="entry name" value="DUF951"/>
    <property type="match status" value="1"/>
</dbReference>
<organism evidence="1 2">
    <name type="scientific">Holzapfeliella floricola DSM 23037 = JCM 16512</name>
    <dbReference type="NCBI Taxonomy" id="1423744"/>
    <lineage>
        <taxon>Bacteria</taxon>
        <taxon>Bacillati</taxon>
        <taxon>Bacillota</taxon>
        <taxon>Bacilli</taxon>
        <taxon>Lactobacillales</taxon>
        <taxon>Lactobacillaceae</taxon>
        <taxon>Holzapfeliella</taxon>
    </lineage>
</organism>
<comment type="caution">
    <text evidence="1">The sequence shown here is derived from an EMBL/GenBank/DDBJ whole genome shotgun (WGS) entry which is preliminary data.</text>
</comment>
<evidence type="ECO:0000313" key="1">
    <source>
        <dbReference type="EMBL" id="KRN04911.1"/>
    </source>
</evidence>